<evidence type="ECO:0000313" key="5">
    <source>
        <dbReference type="Proteomes" id="UP000326907"/>
    </source>
</evidence>
<gene>
    <name evidence="4" type="ORF">F5983_00340</name>
</gene>
<evidence type="ECO:0000256" key="2">
    <source>
        <dbReference type="SAM" id="Phobius"/>
    </source>
</evidence>
<keyword evidence="5" id="KW-1185">Reference proteome</keyword>
<dbReference type="AlphaFoldDB" id="A0A5N5EZ25"/>
<accession>A0A5N5EZ25</accession>
<evidence type="ECO:0000313" key="4">
    <source>
        <dbReference type="EMBL" id="KAB2594232.1"/>
    </source>
</evidence>
<keyword evidence="2" id="KW-1133">Transmembrane helix</keyword>
<feature type="region of interest" description="Disordered" evidence="1">
    <location>
        <begin position="213"/>
        <end position="234"/>
    </location>
</feature>
<dbReference type="Proteomes" id="UP000326907">
    <property type="component" value="Unassembled WGS sequence"/>
</dbReference>
<dbReference type="EMBL" id="VYUA01000001">
    <property type="protein sequence ID" value="KAB2594232.1"/>
    <property type="molecule type" value="Genomic_DNA"/>
</dbReference>
<keyword evidence="2" id="KW-0472">Membrane</keyword>
<organism evidence="4 5">
    <name type="scientific">Streptomyces arboris</name>
    <dbReference type="NCBI Taxonomy" id="2600619"/>
    <lineage>
        <taxon>Bacteria</taxon>
        <taxon>Bacillati</taxon>
        <taxon>Actinomycetota</taxon>
        <taxon>Actinomycetes</taxon>
        <taxon>Kitasatosporales</taxon>
        <taxon>Streptomycetaceae</taxon>
        <taxon>Streptomyces</taxon>
    </lineage>
</organism>
<dbReference type="RefSeq" id="WP_151508455.1">
    <property type="nucleotide sequence ID" value="NZ_JBMVCA010000001.1"/>
</dbReference>
<evidence type="ECO:0000259" key="3">
    <source>
        <dbReference type="Pfam" id="PF20712"/>
    </source>
</evidence>
<comment type="caution">
    <text evidence="4">The sequence shown here is derived from an EMBL/GenBank/DDBJ whole genome shotgun (WGS) entry which is preliminary data.</text>
</comment>
<keyword evidence="2" id="KW-0812">Transmembrane</keyword>
<evidence type="ECO:0000256" key="1">
    <source>
        <dbReference type="SAM" id="MobiDB-lite"/>
    </source>
</evidence>
<sequence length="234" mass="24930">MIAITAALSSLVAAGGSQAYSTLVSKVLKRDVDTERERLRAEVLGEPTGYTDPSATDERNEERPQPNADQNFAALLIEYYAYGLTQARRSFIVSLTCSVVGGLVLISGVGMAIFRAESTGDQYAAVTASVAGLVMTVIGTLFHRRADLALKHMESQTQSLRQDMKVERDAGQAIRLLEDVDDPALKAYLQAALILKFAAAKLPELTGVLKTAEPLSPPSVNGAVPHPSSETPAS</sequence>
<protein>
    <recommendedName>
        <fullName evidence="3">Cyanobacterial TRADD-N associated 2 transmembrane domain-containing protein</fullName>
    </recommendedName>
</protein>
<name>A0A5N5EZ25_9ACTN</name>
<reference evidence="4 5" key="1">
    <citation type="submission" date="2019-09" db="EMBL/GenBank/DDBJ databases">
        <authorList>
            <person name="Liu P."/>
        </authorList>
    </citation>
    <scope>NUCLEOTIDE SEQUENCE [LARGE SCALE GENOMIC DNA]</scope>
    <source>
        <strain evidence="4 5">TRM68085</strain>
    </source>
</reference>
<dbReference type="Pfam" id="PF20712">
    <property type="entry name" value="CyanoTRADDas_TM"/>
    <property type="match status" value="1"/>
</dbReference>
<feature type="transmembrane region" description="Helical" evidence="2">
    <location>
        <begin position="91"/>
        <end position="114"/>
    </location>
</feature>
<feature type="region of interest" description="Disordered" evidence="1">
    <location>
        <begin position="39"/>
        <end position="67"/>
    </location>
</feature>
<feature type="domain" description="Cyanobacterial TRADD-N associated 2 transmembrane" evidence="3">
    <location>
        <begin position="83"/>
        <end position="153"/>
    </location>
</feature>
<feature type="transmembrane region" description="Helical" evidence="2">
    <location>
        <begin position="123"/>
        <end position="142"/>
    </location>
</feature>
<dbReference type="InterPro" id="IPR048567">
    <property type="entry name" value="CyanoTRADDas_TM"/>
</dbReference>
<proteinExistence type="predicted"/>